<feature type="compositionally biased region" description="Basic and acidic residues" evidence="1">
    <location>
        <begin position="211"/>
        <end position="233"/>
    </location>
</feature>
<feature type="region of interest" description="Disordered" evidence="1">
    <location>
        <begin position="122"/>
        <end position="161"/>
    </location>
</feature>
<reference evidence="3" key="1">
    <citation type="submission" date="2016-09" db="EMBL/GenBank/DDBJ databases">
        <authorList>
            <person name="Jeantristanb JTB J.-T."/>
            <person name="Ricardo R."/>
        </authorList>
    </citation>
    <scope>NUCLEOTIDE SEQUENCE [LARGE SCALE GENOMIC DNA]</scope>
</reference>
<feature type="region of interest" description="Disordered" evidence="1">
    <location>
        <begin position="358"/>
        <end position="378"/>
    </location>
</feature>
<protein>
    <submittedName>
        <fullName evidence="2">BQ2448_540 protein</fullName>
    </submittedName>
</protein>
<evidence type="ECO:0000313" key="3">
    <source>
        <dbReference type="Proteomes" id="UP000198372"/>
    </source>
</evidence>
<dbReference type="EMBL" id="FMSP01000003">
    <property type="protein sequence ID" value="SCV68419.1"/>
    <property type="molecule type" value="Genomic_DNA"/>
</dbReference>
<gene>
    <name evidence="2" type="ORF">BQ2448_540</name>
</gene>
<dbReference type="Proteomes" id="UP000198372">
    <property type="component" value="Unassembled WGS sequence"/>
</dbReference>
<feature type="compositionally biased region" description="Low complexity" evidence="1">
    <location>
        <begin position="148"/>
        <end position="161"/>
    </location>
</feature>
<organism evidence="2 3">
    <name type="scientific">Microbotryum intermedium</name>
    <dbReference type="NCBI Taxonomy" id="269621"/>
    <lineage>
        <taxon>Eukaryota</taxon>
        <taxon>Fungi</taxon>
        <taxon>Dikarya</taxon>
        <taxon>Basidiomycota</taxon>
        <taxon>Pucciniomycotina</taxon>
        <taxon>Microbotryomycetes</taxon>
        <taxon>Microbotryales</taxon>
        <taxon>Microbotryaceae</taxon>
        <taxon>Microbotryum</taxon>
    </lineage>
</organism>
<feature type="region of interest" description="Disordered" evidence="1">
    <location>
        <begin position="176"/>
        <end position="237"/>
    </location>
</feature>
<accession>A0A238F6N8</accession>
<feature type="compositionally biased region" description="Low complexity" evidence="1">
    <location>
        <begin position="176"/>
        <end position="207"/>
    </location>
</feature>
<dbReference type="AlphaFoldDB" id="A0A238F6N8"/>
<sequence length="418" mass="43642">MSALAPMARAASIPIPRVAEGVVLKPIFVHPSHFEGSAPASPYLGPSTSSFYASYSMSSKSSETPDAETLVRVDCLSLDSSPPSPSSSLASLDSLDSCGSSTDFFAAAFGRSIRSSDAESYFTLDTSPSSSNSSTPTCESPMASFKPASEASEASECSSSLPTAFPASFPFATFAAPASRPATPPVSSVLRRASAAGGSMMARSVSSPVETQRELDQRRRRQADASELMHESATKMARTRSMAAFGSSSMMSRAPSGFGLMPSRPGTPVAQPSCPSPLVTPFEEGWGAALPPREQAEPATLPPFPFNHVGVNYSPGRLNRSHSATYVPQYRAPASSEISSHLSDAAIASLSTSSFSTQQKNSPLLARIPTPPSMTRPRRSTLGLAALTPITPTQGFESAIDALPPMAPHRLTCGASFS</sequence>
<dbReference type="OrthoDB" id="2538076at2759"/>
<evidence type="ECO:0000313" key="2">
    <source>
        <dbReference type="EMBL" id="SCV68419.1"/>
    </source>
</evidence>
<proteinExistence type="predicted"/>
<feature type="compositionally biased region" description="Low complexity" evidence="1">
    <location>
        <begin position="126"/>
        <end position="141"/>
    </location>
</feature>
<keyword evidence="3" id="KW-1185">Reference proteome</keyword>
<evidence type="ECO:0000256" key="1">
    <source>
        <dbReference type="SAM" id="MobiDB-lite"/>
    </source>
</evidence>
<name>A0A238F6N8_9BASI</name>